<sequence length="79" mass="8786">MKTIRALRQFSHYHAGNFDQGETRPVMDEIAEQLIGLELAEDVDAAPAVVTIPEPIPEPEPEPEPVVVEKPRTRGKKEA</sequence>
<name>A0ABZ2FN43_9PSED</name>
<dbReference type="RefSeq" id="WP_338544903.1">
    <property type="nucleotide sequence ID" value="NZ_CP145723.1"/>
</dbReference>
<feature type="compositionally biased region" description="Basic and acidic residues" evidence="1">
    <location>
        <begin position="67"/>
        <end position="79"/>
    </location>
</feature>
<dbReference type="EMBL" id="CP145723">
    <property type="protein sequence ID" value="WWM65434.1"/>
    <property type="molecule type" value="Genomic_DNA"/>
</dbReference>
<evidence type="ECO:0000313" key="3">
    <source>
        <dbReference type="Proteomes" id="UP001372714"/>
    </source>
</evidence>
<gene>
    <name evidence="2" type="ORF">V6W80_17145</name>
</gene>
<feature type="region of interest" description="Disordered" evidence="1">
    <location>
        <begin position="53"/>
        <end position="79"/>
    </location>
</feature>
<evidence type="ECO:0000313" key="2">
    <source>
        <dbReference type="EMBL" id="WWM65434.1"/>
    </source>
</evidence>
<proteinExistence type="predicted"/>
<accession>A0ABZ2FN43</accession>
<dbReference type="Proteomes" id="UP001372714">
    <property type="component" value="Chromosome"/>
</dbReference>
<keyword evidence="3" id="KW-1185">Reference proteome</keyword>
<reference evidence="2 3" key="1">
    <citation type="submission" date="2024-02" db="EMBL/GenBank/DDBJ databases">
        <title>The whole genome sequence of Pseudomonas benzopyrenica MLY92.</title>
        <authorList>
            <person name="Liu Y."/>
        </authorList>
    </citation>
    <scope>NUCLEOTIDE SEQUENCE [LARGE SCALE GENOMIC DNA]</scope>
    <source>
        <strain evidence="2 3">MLY92</strain>
    </source>
</reference>
<protein>
    <submittedName>
        <fullName evidence="2">Uncharacterized protein</fullName>
    </submittedName>
</protein>
<organism evidence="2 3">
    <name type="scientific">Pseudomonas benzopyrenica</name>
    <dbReference type="NCBI Taxonomy" id="2993566"/>
    <lineage>
        <taxon>Bacteria</taxon>
        <taxon>Pseudomonadati</taxon>
        <taxon>Pseudomonadota</taxon>
        <taxon>Gammaproteobacteria</taxon>
        <taxon>Pseudomonadales</taxon>
        <taxon>Pseudomonadaceae</taxon>
        <taxon>Pseudomonas</taxon>
    </lineage>
</organism>
<evidence type="ECO:0000256" key="1">
    <source>
        <dbReference type="SAM" id="MobiDB-lite"/>
    </source>
</evidence>